<name>A0A0B6ZXW0_9EUPU</name>
<proteinExistence type="predicted"/>
<evidence type="ECO:0000313" key="1">
    <source>
        <dbReference type="EMBL" id="CEK73434.1"/>
    </source>
</evidence>
<sequence>LSAGNRLLDFIQSRFRLRQGSVVKYVVDSEKFHIIHLIPCKVNCCQKVKLPYGK</sequence>
<reference evidence="1" key="1">
    <citation type="submission" date="2014-12" db="EMBL/GenBank/DDBJ databases">
        <title>Insight into the proteome of Arion vulgaris.</title>
        <authorList>
            <person name="Aradska J."/>
            <person name="Bulat T."/>
            <person name="Smidak R."/>
            <person name="Sarate P."/>
            <person name="Gangsoo J."/>
            <person name="Sialana F."/>
            <person name="Bilban M."/>
            <person name="Lubec G."/>
        </authorList>
    </citation>
    <scope>NUCLEOTIDE SEQUENCE</scope>
    <source>
        <tissue evidence="1">Skin</tissue>
    </source>
</reference>
<dbReference type="AlphaFoldDB" id="A0A0B6ZXW0"/>
<organism evidence="1">
    <name type="scientific">Arion vulgaris</name>
    <dbReference type="NCBI Taxonomy" id="1028688"/>
    <lineage>
        <taxon>Eukaryota</taxon>
        <taxon>Metazoa</taxon>
        <taxon>Spiralia</taxon>
        <taxon>Lophotrochozoa</taxon>
        <taxon>Mollusca</taxon>
        <taxon>Gastropoda</taxon>
        <taxon>Heterobranchia</taxon>
        <taxon>Euthyneura</taxon>
        <taxon>Panpulmonata</taxon>
        <taxon>Eupulmonata</taxon>
        <taxon>Stylommatophora</taxon>
        <taxon>Helicina</taxon>
        <taxon>Arionoidea</taxon>
        <taxon>Arionidae</taxon>
        <taxon>Arion</taxon>
    </lineage>
</organism>
<protein>
    <submittedName>
        <fullName evidence="1">Uncharacterized protein</fullName>
    </submittedName>
</protein>
<dbReference type="EMBL" id="HACG01026569">
    <property type="protein sequence ID" value="CEK73434.1"/>
    <property type="molecule type" value="Transcribed_RNA"/>
</dbReference>
<gene>
    <name evidence="1" type="primary">ORF86743</name>
</gene>
<accession>A0A0B6ZXW0</accession>
<feature type="non-terminal residue" evidence="1">
    <location>
        <position position="1"/>
    </location>
</feature>